<dbReference type="Proteomes" id="UP000600365">
    <property type="component" value="Unassembled WGS sequence"/>
</dbReference>
<feature type="region of interest" description="Disordered" evidence="1">
    <location>
        <begin position="65"/>
        <end position="90"/>
    </location>
</feature>
<proteinExistence type="predicted"/>
<organism evidence="2 3">
    <name type="scientific">Streptomyces albiflavescens</name>
    <dbReference type="NCBI Taxonomy" id="1623582"/>
    <lineage>
        <taxon>Bacteria</taxon>
        <taxon>Bacillati</taxon>
        <taxon>Actinomycetota</taxon>
        <taxon>Actinomycetes</taxon>
        <taxon>Kitasatosporales</taxon>
        <taxon>Streptomycetaceae</taxon>
        <taxon>Streptomyces</taxon>
    </lineage>
</organism>
<keyword evidence="3" id="KW-1185">Reference proteome</keyword>
<dbReference type="RefSeq" id="WP_189186968.1">
    <property type="nucleotide sequence ID" value="NZ_BMMM01000005.1"/>
</dbReference>
<evidence type="ECO:0000313" key="3">
    <source>
        <dbReference type="Proteomes" id="UP000600365"/>
    </source>
</evidence>
<dbReference type="EMBL" id="BMMM01000005">
    <property type="protein sequence ID" value="GGN64821.1"/>
    <property type="molecule type" value="Genomic_DNA"/>
</dbReference>
<comment type="caution">
    <text evidence="2">The sequence shown here is derived from an EMBL/GenBank/DDBJ whole genome shotgun (WGS) entry which is preliminary data.</text>
</comment>
<protein>
    <submittedName>
        <fullName evidence="2">Uncharacterized protein</fullName>
    </submittedName>
</protein>
<evidence type="ECO:0000313" key="2">
    <source>
        <dbReference type="EMBL" id="GGN64821.1"/>
    </source>
</evidence>
<name>A0A917Y2A0_9ACTN</name>
<dbReference type="AlphaFoldDB" id="A0A917Y2A0"/>
<reference evidence="2 3" key="1">
    <citation type="journal article" date="2014" name="Int. J. Syst. Evol. Microbiol.">
        <title>Complete genome sequence of Corynebacterium casei LMG S-19264T (=DSM 44701T), isolated from a smear-ripened cheese.</title>
        <authorList>
            <consortium name="US DOE Joint Genome Institute (JGI-PGF)"/>
            <person name="Walter F."/>
            <person name="Albersmeier A."/>
            <person name="Kalinowski J."/>
            <person name="Ruckert C."/>
        </authorList>
    </citation>
    <scope>NUCLEOTIDE SEQUENCE [LARGE SCALE GENOMIC DNA]</scope>
    <source>
        <strain evidence="2 3">CGMCC 4.7111</strain>
    </source>
</reference>
<feature type="region of interest" description="Disordered" evidence="1">
    <location>
        <begin position="1"/>
        <end position="33"/>
    </location>
</feature>
<evidence type="ECO:0000256" key="1">
    <source>
        <dbReference type="SAM" id="MobiDB-lite"/>
    </source>
</evidence>
<sequence>MQGAAGRVFLTGHPTGTPRTKGTGVTRVNAPSNTDVSTLGRLAVHPVLTPGVRAGMERVKNAGKGFTKAEASAQDGSAQAPASVPTDAPTTVTSTAHHVVHLVDEVRVRRQLERLRAVRLEAERPPDP</sequence>
<gene>
    <name evidence="2" type="ORF">GCM10011579_034700</name>
</gene>
<accession>A0A917Y2A0</accession>